<gene>
    <name evidence="1" type="primary">Nfu_g_1_019083</name>
</gene>
<reference evidence="1" key="1">
    <citation type="submission" date="2016-05" db="EMBL/GenBank/DDBJ databases">
        <authorList>
            <person name="Senf B."/>
        </authorList>
    </citation>
    <scope>NUCLEOTIDE SEQUENCE</scope>
    <source>
        <tissue evidence="1">Brain</tissue>
    </source>
</reference>
<accession>A0A1A8BLV2</accession>
<dbReference type="AlphaFoldDB" id="A0A1A8BLV2"/>
<protein>
    <submittedName>
        <fullName evidence="1">Chromosome 14 SCAF15003, whole genome shotgun sequence, Uncharacterized protein</fullName>
    </submittedName>
</protein>
<name>A0A1A8BLV2_NOTKA</name>
<proteinExistence type="predicted"/>
<reference evidence="1" key="2">
    <citation type="submission" date="2017-09" db="EMBL/GenBank/DDBJ databases">
        <title>The genome of a short-lived fish provides insights into sex chromosome evolution and the genetic control of aging.</title>
        <authorList>
            <person name="Reichwald K."/>
            <person name="Felder M."/>
            <person name="Petzold A."/>
            <person name="Koch P."/>
            <person name="Groth M."/>
            <person name="Platzer M."/>
        </authorList>
    </citation>
    <scope>NUCLEOTIDE SEQUENCE</scope>
    <source>
        <tissue evidence="1">Brain</tissue>
    </source>
</reference>
<dbReference type="EMBL" id="HADZ01004218">
    <property type="protein sequence ID" value="SBP68159.1"/>
    <property type="molecule type" value="Transcribed_RNA"/>
</dbReference>
<sequence length="41" mass="4333">LSPALIFPHLLGLFSAKNSGLDSKTNLSGMTGVAILQLLMY</sequence>
<feature type="non-terminal residue" evidence="1">
    <location>
        <position position="41"/>
    </location>
</feature>
<feature type="non-terminal residue" evidence="1">
    <location>
        <position position="1"/>
    </location>
</feature>
<organism evidence="1">
    <name type="scientific">Nothobranchius kadleci</name>
    <name type="common">African annual killifish</name>
    <dbReference type="NCBI Taxonomy" id="1051664"/>
    <lineage>
        <taxon>Eukaryota</taxon>
        <taxon>Metazoa</taxon>
        <taxon>Chordata</taxon>
        <taxon>Craniata</taxon>
        <taxon>Vertebrata</taxon>
        <taxon>Euteleostomi</taxon>
        <taxon>Actinopterygii</taxon>
        <taxon>Neopterygii</taxon>
        <taxon>Teleostei</taxon>
        <taxon>Neoteleostei</taxon>
        <taxon>Acanthomorphata</taxon>
        <taxon>Ovalentaria</taxon>
        <taxon>Atherinomorphae</taxon>
        <taxon>Cyprinodontiformes</taxon>
        <taxon>Nothobranchiidae</taxon>
        <taxon>Nothobranchius</taxon>
    </lineage>
</organism>
<evidence type="ECO:0000313" key="1">
    <source>
        <dbReference type="EMBL" id="SBP68159.1"/>
    </source>
</evidence>